<sequence>MNLFGQPKFDIEKLRKHIEKLKIEQEKQLLSTNFDPSPTAWPTSMERKENKYGFHLDLKNTTSASLESKEPVYIEVKHDVPILQKDPIRYKSLKQRYHTRPLRMSTVSLNASTNFHKESIYIKTESATPKCFQRSILSKHSVFQVSSSSSCASQFEEDLFYNSNIPNSSPNSSKFSWKSLSFHRKANSFGGENVKSLSKGGGFMAAGPLINIKIQPQQLSSPHSSAHSEDVKNLSYKNFRSVKNPIFPSYKAQPNEDIFENNCNRIKRRRL</sequence>
<organism evidence="1 2">
    <name type="scientific">Blepharisma stoltei</name>
    <dbReference type="NCBI Taxonomy" id="1481888"/>
    <lineage>
        <taxon>Eukaryota</taxon>
        <taxon>Sar</taxon>
        <taxon>Alveolata</taxon>
        <taxon>Ciliophora</taxon>
        <taxon>Postciliodesmatophora</taxon>
        <taxon>Heterotrichea</taxon>
        <taxon>Heterotrichida</taxon>
        <taxon>Blepharismidae</taxon>
        <taxon>Blepharisma</taxon>
    </lineage>
</organism>
<evidence type="ECO:0008006" key="3">
    <source>
        <dbReference type="Google" id="ProtNLM"/>
    </source>
</evidence>
<reference evidence="1" key="1">
    <citation type="submission" date="2021-09" db="EMBL/GenBank/DDBJ databases">
        <authorList>
            <consortium name="AG Swart"/>
            <person name="Singh M."/>
            <person name="Singh A."/>
            <person name="Seah K."/>
            <person name="Emmerich C."/>
        </authorList>
    </citation>
    <scope>NUCLEOTIDE SEQUENCE</scope>
    <source>
        <strain evidence="1">ATCC30299</strain>
    </source>
</reference>
<proteinExistence type="predicted"/>
<name>A0AAU9JCA0_9CILI</name>
<comment type="caution">
    <text evidence="1">The sequence shown here is derived from an EMBL/GenBank/DDBJ whole genome shotgun (WGS) entry which is preliminary data.</text>
</comment>
<accession>A0AAU9JCA0</accession>
<evidence type="ECO:0000313" key="2">
    <source>
        <dbReference type="Proteomes" id="UP001162131"/>
    </source>
</evidence>
<keyword evidence="2" id="KW-1185">Reference proteome</keyword>
<dbReference type="Proteomes" id="UP001162131">
    <property type="component" value="Unassembled WGS sequence"/>
</dbReference>
<dbReference type="AlphaFoldDB" id="A0AAU9JCA0"/>
<protein>
    <recommendedName>
        <fullName evidence="3">Exophilin 5</fullName>
    </recommendedName>
</protein>
<dbReference type="EMBL" id="CAJZBQ010000033">
    <property type="protein sequence ID" value="CAG9323286.1"/>
    <property type="molecule type" value="Genomic_DNA"/>
</dbReference>
<gene>
    <name evidence="1" type="ORF">BSTOLATCC_MIC33186</name>
</gene>
<evidence type="ECO:0000313" key="1">
    <source>
        <dbReference type="EMBL" id="CAG9323286.1"/>
    </source>
</evidence>